<evidence type="ECO:0000256" key="3">
    <source>
        <dbReference type="ARBA" id="ARBA00022478"/>
    </source>
</evidence>
<dbReference type="GO" id="GO:0006383">
    <property type="term" value="P:transcription by RNA polymerase III"/>
    <property type="evidence" value="ECO:0007669"/>
    <property type="project" value="TreeGrafter"/>
</dbReference>
<dbReference type="Proteomes" id="UP000247702">
    <property type="component" value="Unassembled WGS sequence"/>
</dbReference>
<comment type="similarity">
    <text evidence="6">Belongs to the archaeal Rpo11/eukaryotic RPB11/RPC19 RNA polymerase subunit family.</text>
</comment>
<reference evidence="9 10" key="1">
    <citation type="submission" date="2017-11" db="EMBL/GenBank/DDBJ databases">
        <title>The genome of Rhizophagus clarus HR1 reveals common genetic basis of auxotrophy among arbuscular mycorrhizal fungi.</title>
        <authorList>
            <person name="Kobayashi Y."/>
        </authorList>
    </citation>
    <scope>NUCLEOTIDE SEQUENCE [LARGE SCALE GENOMIC DNA]</scope>
    <source>
        <strain evidence="9 10">HR1</strain>
    </source>
</reference>
<comment type="caution">
    <text evidence="9">The sequence shown here is derived from an EMBL/GenBank/DDBJ whole genome shotgun (WGS) entry which is preliminary data.</text>
</comment>
<dbReference type="GO" id="GO:0046983">
    <property type="term" value="F:protein dimerization activity"/>
    <property type="evidence" value="ECO:0007669"/>
    <property type="project" value="InterPro"/>
</dbReference>
<evidence type="ECO:0000256" key="2">
    <source>
        <dbReference type="ARBA" id="ARBA00022079"/>
    </source>
</evidence>
<dbReference type="InterPro" id="IPR009025">
    <property type="entry name" value="RBP11-like_dimer"/>
</dbReference>
<feature type="region of interest" description="Disordered" evidence="7">
    <location>
        <begin position="15"/>
        <end position="34"/>
    </location>
</feature>
<dbReference type="InterPro" id="IPR022905">
    <property type="entry name" value="Rpo11-like"/>
</dbReference>
<evidence type="ECO:0000256" key="1">
    <source>
        <dbReference type="ARBA" id="ARBA00004123"/>
    </source>
</evidence>
<dbReference type="GO" id="GO:0005666">
    <property type="term" value="C:RNA polymerase III complex"/>
    <property type="evidence" value="ECO:0007669"/>
    <property type="project" value="TreeGrafter"/>
</dbReference>
<comment type="subcellular location">
    <subcellularLocation>
        <location evidence="1">Nucleus</location>
    </subcellularLocation>
</comment>
<sequence>MIDIPGFLRNSRIRTVDNTDNNSNNGNPEENNSDFEVNDILNFYTEKGSVADPQSMTFSISGEDHTLGNALRYIIIQNPEVEYCGYSIPHPSEDKLNIRIQTTENTTAIDAMRKGLEDLKSLCAKISETFYKANRDFDEKNDIS</sequence>
<name>A0A2Z6RWY6_9GLOM</name>
<dbReference type="GO" id="GO:0003899">
    <property type="term" value="F:DNA-directed RNA polymerase activity"/>
    <property type="evidence" value="ECO:0007669"/>
    <property type="project" value="InterPro"/>
</dbReference>
<keyword evidence="10" id="KW-1185">Reference proteome</keyword>
<accession>A0A2Z6RWY6</accession>
<dbReference type="InterPro" id="IPR008193">
    <property type="entry name" value="RNA_pol_Rpb11_13-16kDa_CS"/>
</dbReference>
<keyword evidence="3" id="KW-0240">DNA-directed RNA polymerase</keyword>
<gene>
    <name evidence="9" type="ORF">RclHR1_00750020</name>
</gene>
<proteinExistence type="inferred from homology"/>
<dbReference type="InterPro" id="IPR033898">
    <property type="entry name" value="RNAP_AC19"/>
</dbReference>
<dbReference type="PROSITE" id="PS01154">
    <property type="entry name" value="RNA_POL_L_13KD"/>
    <property type="match status" value="1"/>
</dbReference>
<feature type="compositionally biased region" description="Low complexity" evidence="7">
    <location>
        <begin position="18"/>
        <end position="30"/>
    </location>
</feature>
<evidence type="ECO:0000313" key="9">
    <source>
        <dbReference type="EMBL" id="GBC07486.1"/>
    </source>
</evidence>
<evidence type="ECO:0000256" key="4">
    <source>
        <dbReference type="ARBA" id="ARBA00023163"/>
    </source>
</evidence>
<keyword evidence="4" id="KW-0804">Transcription</keyword>
<evidence type="ECO:0000256" key="6">
    <source>
        <dbReference type="ARBA" id="ARBA00025751"/>
    </source>
</evidence>
<dbReference type="GO" id="GO:0005736">
    <property type="term" value="C:RNA polymerase I complex"/>
    <property type="evidence" value="ECO:0007669"/>
    <property type="project" value="TreeGrafter"/>
</dbReference>
<dbReference type="Gene3D" id="3.30.1360.10">
    <property type="entry name" value="RNA polymerase, RBP11-like subunit"/>
    <property type="match status" value="1"/>
</dbReference>
<evidence type="ECO:0000259" key="8">
    <source>
        <dbReference type="Pfam" id="PF13656"/>
    </source>
</evidence>
<dbReference type="Pfam" id="PF13656">
    <property type="entry name" value="RNA_pol_L_2"/>
    <property type="match status" value="1"/>
</dbReference>
<feature type="domain" description="DNA-directed RNA polymerase RBP11-like dimerisation" evidence="8">
    <location>
        <begin position="56"/>
        <end position="128"/>
    </location>
</feature>
<keyword evidence="5" id="KW-0539">Nucleus</keyword>
<dbReference type="PANTHER" id="PTHR13946">
    <property type="entry name" value="DNA-DIRECTED RNA POLYMERASE I,II,III"/>
    <property type="match status" value="1"/>
</dbReference>
<dbReference type="EMBL" id="BEXD01004148">
    <property type="protein sequence ID" value="GBC07486.1"/>
    <property type="molecule type" value="Genomic_DNA"/>
</dbReference>
<organism evidence="9 10">
    <name type="scientific">Rhizophagus clarus</name>
    <dbReference type="NCBI Taxonomy" id="94130"/>
    <lineage>
        <taxon>Eukaryota</taxon>
        <taxon>Fungi</taxon>
        <taxon>Fungi incertae sedis</taxon>
        <taxon>Mucoromycota</taxon>
        <taxon>Glomeromycotina</taxon>
        <taxon>Glomeromycetes</taxon>
        <taxon>Glomerales</taxon>
        <taxon>Glomeraceae</taxon>
        <taxon>Rhizophagus</taxon>
    </lineage>
</organism>
<evidence type="ECO:0000313" key="10">
    <source>
        <dbReference type="Proteomes" id="UP000247702"/>
    </source>
</evidence>
<dbReference type="AlphaFoldDB" id="A0A2Z6RWY6"/>
<dbReference type="GO" id="GO:0055029">
    <property type="term" value="C:nuclear DNA-directed RNA polymerase complex"/>
    <property type="evidence" value="ECO:0007669"/>
    <property type="project" value="UniProtKB-ARBA"/>
</dbReference>
<dbReference type="CDD" id="cd07029">
    <property type="entry name" value="RNAP_I_III_AC19"/>
    <property type="match status" value="1"/>
</dbReference>
<dbReference type="FunFam" id="3.30.1360.10:FF:000006">
    <property type="entry name" value="DNA-directed RNA polymerases I and III subunit RPAC2"/>
    <property type="match status" value="1"/>
</dbReference>
<dbReference type="STRING" id="94130.A0A2Z6RWY6"/>
<evidence type="ECO:0000256" key="5">
    <source>
        <dbReference type="ARBA" id="ARBA00023242"/>
    </source>
</evidence>
<dbReference type="PANTHER" id="PTHR13946:SF28">
    <property type="entry name" value="DNA-DIRECTED RNA POLYMERASES I AND III SUBUNIT RPAC2"/>
    <property type="match status" value="1"/>
</dbReference>
<protein>
    <recommendedName>
        <fullName evidence="2">DNA-directed RNA polymerases I and III subunit RPAC2</fullName>
    </recommendedName>
</protein>
<dbReference type="InterPro" id="IPR036603">
    <property type="entry name" value="RBP11-like"/>
</dbReference>
<dbReference type="GO" id="GO:0003677">
    <property type="term" value="F:DNA binding"/>
    <property type="evidence" value="ECO:0007669"/>
    <property type="project" value="InterPro"/>
</dbReference>
<dbReference type="GO" id="GO:0006362">
    <property type="term" value="P:transcription elongation by RNA polymerase I"/>
    <property type="evidence" value="ECO:0007669"/>
    <property type="project" value="TreeGrafter"/>
</dbReference>
<evidence type="ECO:0000256" key="7">
    <source>
        <dbReference type="SAM" id="MobiDB-lite"/>
    </source>
</evidence>
<dbReference type="HAMAP" id="MF_00261">
    <property type="entry name" value="RNApol_arch_Rpo11"/>
    <property type="match status" value="1"/>
</dbReference>
<dbReference type="SUPFAM" id="SSF55257">
    <property type="entry name" value="RBP11-like subunits of RNA polymerase"/>
    <property type="match status" value="1"/>
</dbReference>